<reference evidence="2" key="1">
    <citation type="submission" date="2023-03" db="EMBL/GenBank/DDBJ databases">
        <title>Massive genome expansion in bonnet fungi (Mycena s.s.) driven by repeated elements and novel gene families across ecological guilds.</title>
        <authorList>
            <consortium name="Lawrence Berkeley National Laboratory"/>
            <person name="Harder C.B."/>
            <person name="Miyauchi S."/>
            <person name="Viragh M."/>
            <person name="Kuo A."/>
            <person name="Thoen E."/>
            <person name="Andreopoulos B."/>
            <person name="Lu D."/>
            <person name="Skrede I."/>
            <person name="Drula E."/>
            <person name="Henrissat B."/>
            <person name="Morin E."/>
            <person name="Kohler A."/>
            <person name="Barry K."/>
            <person name="LaButti K."/>
            <person name="Morin E."/>
            <person name="Salamov A."/>
            <person name="Lipzen A."/>
            <person name="Mereny Z."/>
            <person name="Hegedus B."/>
            <person name="Baldrian P."/>
            <person name="Stursova M."/>
            <person name="Weitz H."/>
            <person name="Taylor A."/>
            <person name="Grigoriev I.V."/>
            <person name="Nagy L.G."/>
            <person name="Martin F."/>
            <person name="Kauserud H."/>
        </authorList>
    </citation>
    <scope>NUCLEOTIDE SEQUENCE</scope>
    <source>
        <strain evidence="2">CBHHK182m</strain>
    </source>
</reference>
<protein>
    <submittedName>
        <fullName evidence="2">Uncharacterized protein</fullName>
    </submittedName>
</protein>
<feature type="compositionally biased region" description="Polar residues" evidence="1">
    <location>
        <begin position="567"/>
        <end position="578"/>
    </location>
</feature>
<feature type="compositionally biased region" description="Pro residues" evidence="1">
    <location>
        <begin position="194"/>
        <end position="205"/>
    </location>
</feature>
<feature type="compositionally biased region" description="Basic and acidic residues" evidence="1">
    <location>
        <begin position="170"/>
        <end position="181"/>
    </location>
</feature>
<name>A0AAD7P2R5_9AGAR</name>
<feature type="compositionally biased region" description="Polar residues" evidence="1">
    <location>
        <begin position="427"/>
        <end position="438"/>
    </location>
</feature>
<keyword evidence="3" id="KW-1185">Reference proteome</keyword>
<feature type="compositionally biased region" description="Basic and acidic residues" evidence="1">
    <location>
        <begin position="97"/>
        <end position="107"/>
    </location>
</feature>
<dbReference type="Proteomes" id="UP001215598">
    <property type="component" value="Unassembled WGS sequence"/>
</dbReference>
<dbReference type="EMBL" id="JARKIB010000001">
    <property type="protein sequence ID" value="KAJ7786164.1"/>
    <property type="molecule type" value="Genomic_DNA"/>
</dbReference>
<evidence type="ECO:0000256" key="1">
    <source>
        <dbReference type="SAM" id="MobiDB-lite"/>
    </source>
</evidence>
<feature type="compositionally biased region" description="Basic and acidic residues" evidence="1">
    <location>
        <begin position="138"/>
        <end position="147"/>
    </location>
</feature>
<feature type="compositionally biased region" description="Acidic residues" evidence="1">
    <location>
        <begin position="125"/>
        <end position="137"/>
    </location>
</feature>
<organism evidence="2 3">
    <name type="scientific">Mycena metata</name>
    <dbReference type="NCBI Taxonomy" id="1033252"/>
    <lineage>
        <taxon>Eukaryota</taxon>
        <taxon>Fungi</taxon>
        <taxon>Dikarya</taxon>
        <taxon>Basidiomycota</taxon>
        <taxon>Agaricomycotina</taxon>
        <taxon>Agaricomycetes</taxon>
        <taxon>Agaricomycetidae</taxon>
        <taxon>Agaricales</taxon>
        <taxon>Marasmiineae</taxon>
        <taxon>Mycenaceae</taxon>
        <taxon>Mycena</taxon>
    </lineage>
</organism>
<accession>A0AAD7P2R5</accession>
<feature type="region of interest" description="Disordered" evidence="1">
    <location>
        <begin position="18"/>
        <end position="361"/>
    </location>
</feature>
<dbReference type="AlphaFoldDB" id="A0AAD7P2R5"/>
<feature type="region of interest" description="Disordered" evidence="1">
    <location>
        <begin position="684"/>
        <end position="712"/>
    </location>
</feature>
<feature type="compositionally biased region" description="Polar residues" evidence="1">
    <location>
        <begin position="263"/>
        <end position="280"/>
    </location>
</feature>
<feature type="compositionally biased region" description="Polar residues" evidence="1">
    <location>
        <begin position="298"/>
        <end position="360"/>
    </location>
</feature>
<feature type="compositionally biased region" description="Polar residues" evidence="1">
    <location>
        <begin position="548"/>
        <end position="557"/>
    </location>
</feature>
<sequence length="820" mass="87267">MLRHGNEDHIRRILEQRAARAVPMDLDSPSVYSAPFFSPRPTDSPADSPSFRETPSPQIHEARNRLNDLANSMLDLDDDDDDLQPSDDDEDAADTVDADHVEPDDSRMSLLGPKMRFHGLAPWEMDADTLEEEDEPEPDPRGRDGIRKGLGFRSSSRGTTASSRPSGESSRSKEAKPKRSFDSSYSRGGALQPPGYPAPTAPLPSPRGLRLNFPLPAADPLSSPYATPPRAPASPRSITSSHRSNAPSPVSRPTHEYAPFPNKSLTRRATNDSATSQSLYSDEMHPYANPDLVVSYADDQQTPAPARSTFNFPGVARSNSTATVTESLTTVPSLSRSVTGSTLTPDTSAASMSPSQSPRSRASMFHGKEISSPLPISAPMPTNNISAPLMAPALPPGWAERSASPTFALISLEQARAQRSRSATAQNLSISSTSSTPFPETVPADDSPPSSIASRARVRSISTGARAKNALQSMVGSGGGPPKPERHNSEPQVPQQGPNGPAGGKPLKHKKSNGFMRLFNSGRAAAEKEEKYSPPPVPSLSDGYAAFNAQQQGGSKLSSHRIPAPQISPSMIQPSNTPWDDARVSPTSRPIPPSLSINTGPQSRLRAASAADDFQTRTVPSDLSDRDWHQADLPQSAPPNVTEFPALKLRPVSTLFSTHFGDHIVSARDMLDPPQPGLDADADTLSSTSPSTMVSPITPALLGRGSGGSSDKTPMATITEDQSALVQALQDQIVSAKKAWQRHIWELEGQVRDLKAEVDGLRAGDGDAYCEACGRGRPGQQLPPRSGSASATATHDHKAGGVVNRPRARTGTAARFGSAV</sequence>
<feature type="compositionally biased region" description="Low complexity" evidence="1">
    <location>
        <begin position="442"/>
        <end position="462"/>
    </location>
</feature>
<feature type="region of interest" description="Disordered" evidence="1">
    <location>
        <begin position="774"/>
        <end position="820"/>
    </location>
</feature>
<evidence type="ECO:0000313" key="2">
    <source>
        <dbReference type="EMBL" id="KAJ7786164.1"/>
    </source>
</evidence>
<feature type="compositionally biased region" description="Low complexity" evidence="1">
    <location>
        <begin position="153"/>
        <end position="169"/>
    </location>
</feature>
<comment type="caution">
    <text evidence="2">The sequence shown here is derived from an EMBL/GenBank/DDBJ whole genome shotgun (WGS) entry which is preliminary data.</text>
</comment>
<feature type="region of interest" description="Disordered" evidence="1">
    <location>
        <begin position="420"/>
        <end position="642"/>
    </location>
</feature>
<evidence type="ECO:0000313" key="3">
    <source>
        <dbReference type="Proteomes" id="UP001215598"/>
    </source>
</evidence>
<feature type="compositionally biased region" description="Polar residues" evidence="1">
    <location>
        <begin position="684"/>
        <end position="695"/>
    </location>
</feature>
<feature type="compositionally biased region" description="Acidic residues" evidence="1">
    <location>
        <begin position="75"/>
        <end position="96"/>
    </location>
</feature>
<gene>
    <name evidence="2" type="ORF">B0H16DRAFT_20458</name>
</gene>
<feature type="compositionally biased region" description="Polar residues" evidence="1">
    <location>
        <begin position="45"/>
        <end position="57"/>
    </location>
</feature>
<proteinExistence type="predicted"/>